<feature type="signal peptide" evidence="1">
    <location>
        <begin position="1"/>
        <end position="16"/>
    </location>
</feature>
<dbReference type="OrthoDB" id="6063383at2759"/>
<reference evidence="2 3" key="1">
    <citation type="journal article" date="2017" name="Nat. Ecol. Evol.">
        <title>Scallop genome provides insights into evolution of bilaterian karyotype and development.</title>
        <authorList>
            <person name="Wang S."/>
            <person name="Zhang J."/>
            <person name="Jiao W."/>
            <person name="Li J."/>
            <person name="Xun X."/>
            <person name="Sun Y."/>
            <person name="Guo X."/>
            <person name="Huan P."/>
            <person name="Dong B."/>
            <person name="Zhang L."/>
            <person name="Hu X."/>
            <person name="Sun X."/>
            <person name="Wang J."/>
            <person name="Zhao C."/>
            <person name="Wang Y."/>
            <person name="Wang D."/>
            <person name="Huang X."/>
            <person name="Wang R."/>
            <person name="Lv J."/>
            <person name="Li Y."/>
            <person name="Zhang Z."/>
            <person name="Liu B."/>
            <person name="Lu W."/>
            <person name="Hui Y."/>
            <person name="Liang J."/>
            <person name="Zhou Z."/>
            <person name="Hou R."/>
            <person name="Li X."/>
            <person name="Liu Y."/>
            <person name="Li H."/>
            <person name="Ning X."/>
            <person name="Lin Y."/>
            <person name="Zhao L."/>
            <person name="Xing Q."/>
            <person name="Dou J."/>
            <person name="Li Y."/>
            <person name="Mao J."/>
            <person name="Guo H."/>
            <person name="Dou H."/>
            <person name="Li T."/>
            <person name="Mu C."/>
            <person name="Jiang W."/>
            <person name="Fu Q."/>
            <person name="Fu X."/>
            <person name="Miao Y."/>
            <person name="Liu J."/>
            <person name="Yu Q."/>
            <person name="Li R."/>
            <person name="Liao H."/>
            <person name="Li X."/>
            <person name="Kong Y."/>
            <person name="Jiang Z."/>
            <person name="Chourrout D."/>
            <person name="Li R."/>
            <person name="Bao Z."/>
        </authorList>
    </citation>
    <scope>NUCLEOTIDE SEQUENCE [LARGE SCALE GENOMIC DNA]</scope>
    <source>
        <strain evidence="2 3">PY_sf001</strain>
    </source>
</reference>
<proteinExistence type="predicted"/>
<name>A0A210QLC2_MIZYE</name>
<sequence length="230" mass="24615">MKGLLILAALVGVSYGQMKCLFCESAADITDCQTTVDCGSNERCFLEKVTTKNLNFVYNAGCRSAAVCSIMDSLAGASGRKRDLVNCAKCCDTTNPNDPCNMRLCGAAVNVTTPESCVVCDRLVSGASSCSERQVCQDTEICKSAIHIVGGLIRYEFGCESTYLCEAFLNNDQKTTPAPAGRRSTIEHEGVTICSSCCRGKDCNREDCYLTHTKMTAENIRGTTTPAPSG</sequence>
<evidence type="ECO:0000256" key="1">
    <source>
        <dbReference type="SAM" id="SignalP"/>
    </source>
</evidence>
<comment type="caution">
    <text evidence="2">The sequence shown here is derived from an EMBL/GenBank/DDBJ whole genome shotgun (WGS) entry which is preliminary data.</text>
</comment>
<evidence type="ECO:0000313" key="3">
    <source>
        <dbReference type="Proteomes" id="UP000242188"/>
    </source>
</evidence>
<protein>
    <submittedName>
        <fullName evidence="2">Uncharacterized protein</fullName>
    </submittedName>
</protein>
<dbReference type="AlphaFoldDB" id="A0A210QLC2"/>
<evidence type="ECO:0000313" key="2">
    <source>
        <dbReference type="EMBL" id="OWF49542.1"/>
    </source>
</evidence>
<keyword evidence="3" id="KW-1185">Reference proteome</keyword>
<dbReference type="EMBL" id="NEDP02003088">
    <property type="protein sequence ID" value="OWF49542.1"/>
    <property type="molecule type" value="Genomic_DNA"/>
</dbReference>
<feature type="chain" id="PRO_5012442599" evidence="1">
    <location>
        <begin position="17"/>
        <end position="230"/>
    </location>
</feature>
<keyword evidence="1" id="KW-0732">Signal</keyword>
<organism evidence="2 3">
    <name type="scientific">Mizuhopecten yessoensis</name>
    <name type="common">Japanese scallop</name>
    <name type="synonym">Patinopecten yessoensis</name>
    <dbReference type="NCBI Taxonomy" id="6573"/>
    <lineage>
        <taxon>Eukaryota</taxon>
        <taxon>Metazoa</taxon>
        <taxon>Spiralia</taxon>
        <taxon>Lophotrochozoa</taxon>
        <taxon>Mollusca</taxon>
        <taxon>Bivalvia</taxon>
        <taxon>Autobranchia</taxon>
        <taxon>Pteriomorphia</taxon>
        <taxon>Pectinida</taxon>
        <taxon>Pectinoidea</taxon>
        <taxon>Pectinidae</taxon>
        <taxon>Mizuhopecten</taxon>
    </lineage>
</organism>
<dbReference type="Proteomes" id="UP000242188">
    <property type="component" value="Unassembled WGS sequence"/>
</dbReference>
<gene>
    <name evidence="2" type="ORF">KP79_PYT17474</name>
</gene>
<accession>A0A210QLC2</accession>